<sequence>MQQQEITEDPGFAPSFSCYSHDSITSRAVAKAINDENGVDVDDKDFEFSLGNLFIGEREESSSLEADELDSPPSGTYCEWMPKADITKCKKSNSTGSGSKKGMFWYLLRRSNSEGKESMVLNKVDSPKQKRNLGEIIEDPGFAPSFSYYSSYSKTSRAVAKVIREEEAARANKNGHLDGQDFEFSLVLSDEESNSRGWSVFKHDILVNDHQIPSSLEDSSSYSSSEADEMESPSSRIKCKKSSSTGSGLKRGILRFLLKRSNSECKGDSFKQKRNSGEVTKVGERWKAQTPVHEQFYVQRRAENEVGKRKSYLPYRKDLVGLFAGKKIFPF</sequence>
<evidence type="ECO:0000313" key="3">
    <source>
        <dbReference type="Proteomes" id="UP000215914"/>
    </source>
</evidence>
<dbReference type="InterPro" id="IPR012442">
    <property type="entry name" value="DUF1645_plant"/>
</dbReference>
<name>A0A251RTI8_HELAN</name>
<dbReference type="Pfam" id="PF07816">
    <property type="entry name" value="DUF1645"/>
    <property type="match status" value="2"/>
</dbReference>
<evidence type="ECO:0000313" key="2">
    <source>
        <dbReference type="EMBL" id="OTF86179.1"/>
    </source>
</evidence>
<dbReference type="PANTHER" id="PTHR33095:SF123">
    <property type="entry name" value="HMG BOX DOMAIN-CONTAINING PROTEIN"/>
    <property type="match status" value="1"/>
</dbReference>
<keyword evidence="3" id="KW-1185">Reference proteome</keyword>
<dbReference type="Proteomes" id="UP000215914">
    <property type="component" value="Chromosome 17"/>
</dbReference>
<gene>
    <name evidence="2" type="ORF">HannXRQ_Chr17g0547951</name>
</gene>
<dbReference type="FunCoup" id="A0A251RTI8">
    <property type="interactions" value="278"/>
</dbReference>
<evidence type="ECO:0000256" key="1">
    <source>
        <dbReference type="SAM" id="MobiDB-lite"/>
    </source>
</evidence>
<reference evidence="3" key="1">
    <citation type="journal article" date="2017" name="Nature">
        <title>The sunflower genome provides insights into oil metabolism, flowering and Asterid evolution.</title>
        <authorList>
            <person name="Badouin H."/>
            <person name="Gouzy J."/>
            <person name="Grassa C.J."/>
            <person name="Murat F."/>
            <person name="Staton S.E."/>
            <person name="Cottret L."/>
            <person name="Lelandais-Briere C."/>
            <person name="Owens G.L."/>
            <person name="Carrere S."/>
            <person name="Mayjonade B."/>
            <person name="Legrand L."/>
            <person name="Gill N."/>
            <person name="Kane N.C."/>
            <person name="Bowers J.E."/>
            <person name="Hubner S."/>
            <person name="Bellec A."/>
            <person name="Berard A."/>
            <person name="Berges H."/>
            <person name="Blanchet N."/>
            <person name="Boniface M.C."/>
            <person name="Brunel D."/>
            <person name="Catrice O."/>
            <person name="Chaidir N."/>
            <person name="Claudel C."/>
            <person name="Donnadieu C."/>
            <person name="Faraut T."/>
            <person name="Fievet G."/>
            <person name="Helmstetter N."/>
            <person name="King M."/>
            <person name="Knapp S.J."/>
            <person name="Lai Z."/>
            <person name="Le Paslier M.C."/>
            <person name="Lippi Y."/>
            <person name="Lorenzon L."/>
            <person name="Mandel J.R."/>
            <person name="Marage G."/>
            <person name="Marchand G."/>
            <person name="Marquand E."/>
            <person name="Bret-Mestries E."/>
            <person name="Morien E."/>
            <person name="Nambeesan S."/>
            <person name="Nguyen T."/>
            <person name="Pegot-Espagnet P."/>
            <person name="Pouilly N."/>
            <person name="Raftis F."/>
            <person name="Sallet E."/>
            <person name="Schiex T."/>
            <person name="Thomas J."/>
            <person name="Vandecasteele C."/>
            <person name="Vares D."/>
            <person name="Vear F."/>
            <person name="Vautrin S."/>
            <person name="Crespi M."/>
            <person name="Mangin B."/>
            <person name="Burke J.M."/>
            <person name="Salse J."/>
            <person name="Munos S."/>
            <person name="Vincourt P."/>
            <person name="Rieseberg L.H."/>
            <person name="Langlade N.B."/>
        </authorList>
    </citation>
    <scope>NUCLEOTIDE SEQUENCE [LARGE SCALE GENOMIC DNA]</scope>
    <source>
        <strain evidence="3">cv. SF193</strain>
    </source>
</reference>
<protein>
    <submittedName>
        <fullName evidence="2">Uncharacterized protein</fullName>
    </submittedName>
</protein>
<dbReference type="EMBL" id="CM007906">
    <property type="protein sequence ID" value="OTF86179.1"/>
    <property type="molecule type" value="Genomic_DNA"/>
</dbReference>
<feature type="compositionally biased region" description="Low complexity" evidence="1">
    <location>
        <begin position="214"/>
        <end position="225"/>
    </location>
</feature>
<accession>A0A251RTI8</accession>
<dbReference type="PANTHER" id="PTHR33095">
    <property type="entry name" value="OS07G0619500 PROTEIN"/>
    <property type="match status" value="1"/>
</dbReference>
<proteinExistence type="predicted"/>
<dbReference type="InParanoid" id="A0A251RTI8"/>
<organism evidence="2 3">
    <name type="scientific">Helianthus annuus</name>
    <name type="common">Common sunflower</name>
    <dbReference type="NCBI Taxonomy" id="4232"/>
    <lineage>
        <taxon>Eukaryota</taxon>
        <taxon>Viridiplantae</taxon>
        <taxon>Streptophyta</taxon>
        <taxon>Embryophyta</taxon>
        <taxon>Tracheophyta</taxon>
        <taxon>Spermatophyta</taxon>
        <taxon>Magnoliopsida</taxon>
        <taxon>eudicotyledons</taxon>
        <taxon>Gunneridae</taxon>
        <taxon>Pentapetalae</taxon>
        <taxon>asterids</taxon>
        <taxon>campanulids</taxon>
        <taxon>Asterales</taxon>
        <taxon>Asteraceae</taxon>
        <taxon>Asteroideae</taxon>
        <taxon>Heliantheae alliance</taxon>
        <taxon>Heliantheae</taxon>
        <taxon>Helianthus</taxon>
    </lineage>
</organism>
<dbReference type="AlphaFoldDB" id="A0A251RTI8"/>
<feature type="region of interest" description="Disordered" evidence="1">
    <location>
        <begin position="214"/>
        <end position="247"/>
    </location>
</feature>